<name>A0AB35ZC21_9BACT</name>
<reference evidence="2" key="1">
    <citation type="submission" date="2019-09" db="EMBL/GenBank/DDBJ databases">
        <title>Distinct polysaccharide growth profiles of human intestinal Prevotella copri isolates.</title>
        <authorList>
            <person name="Fehlner-Peach H."/>
            <person name="Magnabosco C."/>
            <person name="Raghavan V."/>
            <person name="Scher J.U."/>
            <person name="Tett A."/>
            <person name="Cox L.M."/>
            <person name="Gottsegen C."/>
            <person name="Watters A."/>
            <person name="Wiltshire- Gordon J.D."/>
            <person name="Segata N."/>
            <person name="Bonneau R."/>
            <person name="Littman D.R."/>
        </authorList>
    </citation>
    <scope>NUCLEOTIDE SEQUENCE [LARGE SCALE GENOMIC DNA]</scope>
    <source>
        <strain evidence="2">iAK279</strain>
    </source>
</reference>
<comment type="caution">
    <text evidence="1">The sequence shown here is derived from an EMBL/GenBank/DDBJ whole genome shotgun (WGS) entry which is preliminary data.</text>
</comment>
<dbReference type="EMBL" id="VZBT01000038">
    <property type="protein sequence ID" value="MQO03283.1"/>
    <property type="molecule type" value="Genomic_DNA"/>
</dbReference>
<evidence type="ECO:0000313" key="2">
    <source>
        <dbReference type="Proteomes" id="UP000390763"/>
    </source>
</evidence>
<accession>A0AB35ZC21</accession>
<evidence type="ECO:0000313" key="1">
    <source>
        <dbReference type="EMBL" id="MQO03283.1"/>
    </source>
</evidence>
<dbReference type="Proteomes" id="UP000390763">
    <property type="component" value="Unassembled WGS sequence"/>
</dbReference>
<dbReference type="AlphaFoldDB" id="A0AB35ZC21"/>
<evidence type="ECO:0008006" key="3">
    <source>
        <dbReference type="Google" id="ProtNLM"/>
    </source>
</evidence>
<protein>
    <recommendedName>
        <fullName evidence="3">Apea-like HEPN domain-containing protein</fullName>
    </recommendedName>
</protein>
<sequence length="488" mass="56406">MALKIRVSTPLLPYVVKEVDYDDFERIDVGLKGEENSNHFLWKLWALFDAQYAPSHANGYVPWAYLPQKYKGKKNQVLVLGNINTSLGNFHVAISYVKKGDIDSICFYSGIHNDHQTYQKLRKIVLQAKEEMELLHTFHYTVELYSKFEKLKVHTYVGKHFRLYSQDDKIYVSFDVACADKYEAYHLGMERMKYFSAFWAVETNILFDYPLLEDSILQEKIEIAQPIYMKNFIDGYAISEDVILLSEEGSRFLDEYVFVERDLHFSHLVKYFLLGCIHVQDGMKEQEAFDDAVSISLPTHTYGAMRKQVKNKQEKYTHCIMHYLSAIETASFEEGSHEVCAACGNVKYKIAARVKDFVTRYLSDDLGKLFKALYAIRSKYLHTGILSTSGDFLNVRPILDFGTELGLPDNSFVSVKVNGNVQKVSALNIKEWTTFCLRCFYHEKIYGNADFEVEDSWNNNSEDYIQHFSGMELKSAIEGLEIVDVEPT</sequence>
<organism evidence="1 2">
    <name type="scientific">Segatella copri</name>
    <dbReference type="NCBI Taxonomy" id="165179"/>
    <lineage>
        <taxon>Bacteria</taxon>
        <taxon>Pseudomonadati</taxon>
        <taxon>Bacteroidota</taxon>
        <taxon>Bacteroidia</taxon>
        <taxon>Bacteroidales</taxon>
        <taxon>Prevotellaceae</taxon>
        <taxon>Segatella</taxon>
    </lineage>
</organism>
<gene>
    <name evidence="1" type="ORF">F7D62_03985</name>
</gene>
<dbReference type="RefSeq" id="WP_153087783.1">
    <property type="nucleotide sequence ID" value="NZ_JAHRGK010000035.1"/>
</dbReference>
<proteinExistence type="predicted"/>